<dbReference type="PANTHER" id="PTHR31909">
    <property type="entry name" value="CHROMOSOME 20 ORF85 FAMILY MEMBER"/>
    <property type="match status" value="1"/>
</dbReference>
<organism evidence="1">
    <name type="scientific">Haptolina brevifila</name>
    <dbReference type="NCBI Taxonomy" id="156173"/>
    <lineage>
        <taxon>Eukaryota</taxon>
        <taxon>Haptista</taxon>
        <taxon>Haptophyta</taxon>
        <taxon>Prymnesiophyceae</taxon>
        <taxon>Prymnesiales</taxon>
        <taxon>Prymnesiaceae</taxon>
        <taxon>Haptolina</taxon>
    </lineage>
</organism>
<gene>
    <name evidence="1" type="ORF">CBRE1094_LOCUS3451</name>
</gene>
<dbReference type="EMBL" id="HBGU01006300">
    <property type="protein sequence ID" value="CAD9404234.1"/>
    <property type="molecule type" value="Transcribed_RNA"/>
</dbReference>
<reference evidence="1" key="1">
    <citation type="submission" date="2021-01" db="EMBL/GenBank/DDBJ databases">
        <authorList>
            <person name="Corre E."/>
            <person name="Pelletier E."/>
            <person name="Niang G."/>
            <person name="Scheremetjew M."/>
            <person name="Finn R."/>
            <person name="Kale V."/>
            <person name="Holt S."/>
            <person name="Cochrane G."/>
            <person name="Meng A."/>
            <person name="Brown T."/>
            <person name="Cohen L."/>
        </authorList>
    </citation>
    <scope>NUCLEOTIDE SEQUENCE</scope>
    <source>
        <strain evidence="1">UTEX LB 985</strain>
    </source>
</reference>
<dbReference type="AlphaFoldDB" id="A0A7S2BQZ5"/>
<proteinExistence type="predicted"/>
<evidence type="ECO:0000313" key="1">
    <source>
        <dbReference type="EMBL" id="CAD9404234.1"/>
    </source>
</evidence>
<name>A0A7S2BQZ5_9EUKA</name>
<dbReference type="Pfam" id="PF14945">
    <property type="entry name" value="LLC1"/>
    <property type="match status" value="1"/>
</dbReference>
<sequence length="193" mass="21569">MGGESNYIHEDEIWRQRLKNETEGAAVWHSNWGFLTGREQPEARGFSSNVAKYAYGQGQWTVMHVRVPDNTPEGLSAAQSEVDARKTMSKLTWQTQPVNPTKPCENKGITLVKSETSGVQSREAAMLMRSHKFQTLGDACLTEGLDPGVKYKAPILNSHDYGWRAPSSSNNRKTLEMFGVAEHGRKAVVKKFD</sequence>
<dbReference type="InterPro" id="IPR020339">
    <property type="entry name" value="C20orf85-like"/>
</dbReference>
<dbReference type="PANTHER" id="PTHR31909:SF3">
    <property type="entry name" value="SIMILAR TO PROTEIN C20ORF85 HOMOLOG"/>
    <property type="match status" value="1"/>
</dbReference>
<accession>A0A7S2BQZ5</accession>
<protein>
    <submittedName>
        <fullName evidence="1">Uncharacterized protein</fullName>
    </submittedName>
</protein>